<name>A0A4R1QTL7_9FIRM</name>
<dbReference type="EMBL" id="SLUM01000013">
    <property type="protein sequence ID" value="TCL56421.1"/>
    <property type="molecule type" value="Genomic_DNA"/>
</dbReference>
<dbReference type="RefSeq" id="WP_242868432.1">
    <property type="nucleotide sequence ID" value="NZ_CABKVM010000018.1"/>
</dbReference>
<dbReference type="Proteomes" id="UP000295184">
    <property type="component" value="Unassembled WGS sequence"/>
</dbReference>
<accession>A0A4R1QTL7</accession>
<evidence type="ECO:0000313" key="2">
    <source>
        <dbReference type="Proteomes" id="UP000295184"/>
    </source>
</evidence>
<dbReference type="AlphaFoldDB" id="A0A4R1QTL7"/>
<sequence>MFYNVEHYPDPTVWAAERSIKRKARAALAARAKSKGMKRLNNRILAIDPGTTHSGFVIVEHDGNEIVQVIHKGKIQNEALLRELPYHVGVNEITVEMVASYGMAVGREVFETCVWIGRFLQAGGILPDNTEKHLVYRIDEKSNLCHSAKANDSNIIQALVDRYATGQPNRGKGTKKNPGFFYGFSADAWQAMAVAVTYFDTRVKSEKVGESQ</sequence>
<protein>
    <submittedName>
        <fullName evidence="1">Uncharacterized protein</fullName>
    </submittedName>
</protein>
<proteinExistence type="predicted"/>
<dbReference type="STRING" id="1650663.GCA_001486665_02606"/>
<gene>
    <name evidence="1" type="ORF">EDD77_11387</name>
</gene>
<reference evidence="1 2" key="1">
    <citation type="submission" date="2019-03" db="EMBL/GenBank/DDBJ databases">
        <title>Genomic Encyclopedia of Type Strains, Phase IV (KMG-IV): sequencing the most valuable type-strain genomes for metagenomic binning, comparative biology and taxonomic classification.</title>
        <authorList>
            <person name="Goeker M."/>
        </authorList>
    </citation>
    <scope>NUCLEOTIDE SEQUENCE [LARGE SCALE GENOMIC DNA]</scope>
    <source>
        <strain evidence="1 2">DSM 100451</strain>
    </source>
</reference>
<evidence type="ECO:0000313" key="1">
    <source>
        <dbReference type="EMBL" id="TCL56421.1"/>
    </source>
</evidence>
<comment type="caution">
    <text evidence="1">The sequence shown here is derived from an EMBL/GenBank/DDBJ whole genome shotgun (WGS) entry which is preliminary data.</text>
</comment>
<organism evidence="1 2">
    <name type="scientific">Allofournierella massiliensis</name>
    <dbReference type="NCBI Taxonomy" id="1650663"/>
    <lineage>
        <taxon>Bacteria</taxon>
        <taxon>Bacillati</taxon>
        <taxon>Bacillota</taxon>
        <taxon>Clostridia</taxon>
        <taxon>Eubacteriales</taxon>
        <taxon>Oscillospiraceae</taxon>
        <taxon>Allofournierella</taxon>
    </lineage>
</organism>